<evidence type="ECO:0000313" key="2">
    <source>
        <dbReference type="EMBL" id="BBY03997.1"/>
    </source>
</evidence>
<evidence type="ECO:0000313" key="3">
    <source>
        <dbReference type="Proteomes" id="UP000466632"/>
    </source>
</evidence>
<keyword evidence="3" id="KW-1185">Reference proteome</keyword>
<accession>A0A7I7P555</accession>
<feature type="region of interest" description="Disordered" evidence="1">
    <location>
        <begin position="63"/>
        <end position="83"/>
    </location>
</feature>
<gene>
    <name evidence="2" type="ORF">MSEO_44960</name>
</gene>
<reference evidence="2 3" key="1">
    <citation type="journal article" date="2019" name="Emerg. Microbes Infect.">
        <title>Comprehensive subspecies identification of 175 nontuberculous mycobacteria species based on 7547 genomic profiles.</title>
        <authorList>
            <person name="Matsumoto Y."/>
            <person name="Kinjo T."/>
            <person name="Motooka D."/>
            <person name="Nabeya D."/>
            <person name="Jung N."/>
            <person name="Uechi K."/>
            <person name="Horii T."/>
            <person name="Iida T."/>
            <person name="Fujita J."/>
            <person name="Nakamura S."/>
        </authorList>
    </citation>
    <scope>NUCLEOTIDE SEQUENCE [LARGE SCALE GENOMIC DNA]</scope>
    <source>
        <strain evidence="2 3">JCM 16018</strain>
    </source>
</reference>
<dbReference type="AlphaFoldDB" id="A0A7I7P555"/>
<sequence>MRQVDAQAVGDRQPRAFADEHENGCDAEGLADVVAERDAGLRCDDRRRYPVAAVKFSDQRADHARGVLGHGPRREPVGEDDPDVRLGVRQARQVGRAAAEVGPAQILLARGRPAAHP</sequence>
<name>A0A7I7P555_9MYCO</name>
<protein>
    <submittedName>
        <fullName evidence="2">Uncharacterized protein</fullName>
    </submittedName>
</protein>
<organism evidence="2 3">
    <name type="scientific">Mycobacterium seoulense</name>
    <dbReference type="NCBI Taxonomy" id="386911"/>
    <lineage>
        <taxon>Bacteria</taxon>
        <taxon>Bacillati</taxon>
        <taxon>Actinomycetota</taxon>
        <taxon>Actinomycetes</taxon>
        <taxon>Mycobacteriales</taxon>
        <taxon>Mycobacteriaceae</taxon>
        <taxon>Mycobacterium</taxon>
    </lineage>
</organism>
<dbReference type="EMBL" id="AP022582">
    <property type="protein sequence ID" value="BBY03997.1"/>
    <property type="molecule type" value="Genomic_DNA"/>
</dbReference>
<evidence type="ECO:0000256" key="1">
    <source>
        <dbReference type="SAM" id="MobiDB-lite"/>
    </source>
</evidence>
<dbReference type="Proteomes" id="UP000466632">
    <property type="component" value="Chromosome"/>
</dbReference>
<proteinExistence type="predicted"/>
<dbReference type="KEGG" id="mseo:MSEO_44960"/>